<sequence>MRRDLNTSSSHCRITSNCVRILFTAHIPGSLELIGKIPLRGVYKSCAREALLSAGQVGGGTKYCIIS</sequence>
<dbReference type="GeneID" id="18926863"/>
<protein>
    <submittedName>
        <fullName evidence="1">Pheromone</fullName>
    </submittedName>
</protein>
<accession>F4S9Q8</accession>
<dbReference type="Proteomes" id="UP000001072">
    <property type="component" value="Unassembled WGS sequence"/>
</dbReference>
<dbReference type="KEGG" id="mlr:MELLADRAFT_124612"/>
<dbReference type="InParanoid" id="F4S9Q8"/>
<evidence type="ECO:0000313" key="1">
    <source>
        <dbReference type="EMBL" id="EGF98625.1"/>
    </source>
</evidence>
<organism evidence="2">
    <name type="scientific">Melampsora larici-populina (strain 98AG31 / pathotype 3-4-7)</name>
    <name type="common">Poplar leaf rust fungus</name>
    <dbReference type="NCBI Taxonomy" id="747676"/>
    <lineage>
        <taxon>Eukaryota</taxon>
        <taxon>Fungi</taxon>
        <taxon>Dikarya</taxon>
        <taxon>Basidiomycota</taxon>
        <taxon>Pucciniomycotina</taxon>
        <taxon>Pucciniomycetes</taxon>
        <taxon>Pucciniales</taxon>
        <taxon>Melampsoraceae</taxon>
        <taxon>Melampsora</taxon>
    </lineage>
</organism>
<dbReference type="RefSeq" id="XP_007418113.1">
    <property type="nucleotide sequence ID" value="XM_007418051.1"/>
</dbReference>
<dbReference type="AlphaFoldDB" id="F4S9Q8"/>
<dbReference type="VEuPathDB" id="FungiDB:MELLADRAFT_124612"/>
<reference evidence="2" key="1">
    <citation type="journal article" date="2011" name="Proc. Natl. Acad. Sci. U.S.A.">
        <title>Obligate biotrophy features unraveled by the genomic analysis of rust fungi.</title>
        <authorList>
            <person name="Duplessis S."/>
            <person name="Cuomo C.A."/>
            <person name="Lin Y.-C."/>
            <person name="Aerts A."/>
            <person name="Tisserant E."/>
            <person name="Veneault-Fourrey C."/>
            <person name="Joly D.L."/>
            <person name="Hacquard S."/>
            <person name="Amselem J."/>
            <person name="Cantarel B.L."/>
            <person name="Chiu R."/>
            <person name="Coutinho P.M."/>
            <person name="Feau N."/>
            <person name="Field M."/>
            <person name="Frey P."/>
            <person name="Gelhaye E."/>
            <person name="Goldberg J."/>
            <person name="Grabherr M.G."/>
            <person name="Kodira C.D."/>
            <person name="Kohler A."/>
            <person name="Kuees U."/>
            <person name="Lindquist E.A."/>
            <person name="Lucas S.M."/>
            <person name="Mago R."/>
            <person name="Mauceli E."/>
            <person name="Morin E."/>
            <person name="Murat C."/>
            <person name="Pangilinan J.L."/>
            <person name="Park R."/>
            <person name="Pearson M."/>
            <person name="Quesneville H."/>
            <person name="Rouhier N."/>
            <person name="Sakthikumar S."/>
            <person name="Salamov A.A."/>
            <person name="Schmutz J."/>
            <person name="Selles B."/>
            <person name="Shapiro H."/>
            <person name="Tanguay P."/>
            <person name="Tuskan G.A."/>
            <person name="Henrissat B."/>
            <person name="Van de Peer Y."/>
            <person name="Rouze P."/>
            <person name="Ellis J.G."/>
            <person name="Dodds P.N."/>
            <person name="Schein J.E."/>
            <person name="Zhong S."/>
            <person name="Hamelin R.C."/>
            <person name="Grigoriev I.V."/>
            <person name="Szabo L.J."/>
            <person name="Martin F."/>
        </authorList>
    </citation>
    <scope>NUCLEOTIDE SEQUENCE [LARGE SCALE GENOMIC DNA]</scope>
    <source>
        <strain evidence="2">98AG31 / pathotype 3-4-7</strain>
    </source>
</reference>
<proteinExistence type="predicted"/>
<dbReference type="HOGENOM" id="CLU_2812939_0_0_1"/>
<name>F4S9Q8_MELLP</name>
<dbReference type="EMBL" id="GL883172">
    <property type="protein sequence ID" value="EGF98625.1"/>
    <property type="molecule type" value="Genomic_DNA"/>
</dbReference>
<keyword evidence="2" id="KW-1185">Reference proteome</keyword>
<gene>
    <name evidence="1" type="primary">MlpPh2</name>
    <name evidence="1" type="ORF">MELLADRAFT_124612</name>
</gene>
<evidence type="ECO:0000313" key="2">
    <source>
        <dbReference type="Proteomes" id="UP000001072"/>
    </source>
</evidence>